<accession>A0AAF0GII2</accession>
<organism evidence="1 2">
    <name type="scientific">Arthrobacter phage Cassia</name>
    <dbReference type="NCBI Taxonomy" id="2927275"/>
    <lineage>
        <taxon>Viruses</taxon>
        <taxon>Duplodnaviria</taxon>
        <taxon>Heunggongvirae</taxon>
        <taxon>Uroviricota</taxon>
        <taxon>Caudoviricetes</taxon>
        <taxon>Casidaviridae</taxon>
        <taxon>Yangvirus</taxon>
        <taxon>Yangvirus cassia</taxon>
    </lineage>
</organism>
<protein>
    <submittedName>
        <fullName evidence="1">Membrane protein</fullName>
    </submittedName>
</protein>
<reference evidence="1 2" key="1">
    <citation type="submission" date="2023-03" db="EMBL/GenBank/DDBJ databases">
        <authorList>
            <person name="Madani L."/>
            <person name="Alsayadi S."/>
            <person name="Lapolice S."/>
            <person name="Ahluwalia T."/>
            <person name="Akman A."/>
            <person name="Alfadhli L.A."/>
            <person name="Alomar D."/>
            <person name="Ansari D."/>
            <person name="Dorfman E."/>
            <person name="El H.J."/>
            <person name="Fawagreh C."/>
            <person name="Patel J."/>
            <person name="Salama A.H."/>
            <person name="Setia G.N."/>
            <person name="Shahzada N."/>
            <person name="Tiukuvaara S."/>
            <person name="Elmi Y."/>
            <person name="Salaheddin T."/>
            <person name="Sarakbi R.J."/>
            <person name="Freitas J.W."/>
            <person name="Williams E.C."/>
            <person name="Baijal K."/>
            <person name="Wheaton K.A."/>
            <person name="Chan K."/>
            <person name="Rudner A.D."/>
            <person name="Mowry E.M."/>
            <person name="Garlena R.A."/>
            <person name="Russell D.A."/>
            <person name="Jacobs-Sera D."/>
            <person name="Hatfull G.F."/>
        </authorList>
    </citation>
    <scope>NUCLEOTIDE SEQUENCE [LARGE SCALE GENOMIC DNA]</scope>
</reference>
<gene>
    <name evidence="1" type="primary">31</name>
    <name evidence="1" type="ORF">SEA_CASSIA_31</name>
</gene>
<keyword evidence="2" id="KW-1185">Reference proteome</keyword>
<evidence type="ECO:0000313" key="2">
    <source>
        <dbReference type="Proteomes" id="UP001242669"/>
    </source>
</evidence>
<evidence type="ECO:0000313" key="1">
    <source>
        <dbReference type="EMBL" id="WGH21104.1"/>
    </source>
</evidence>
<sequence>MGLIAAILWVVFVTCGAWEAVGLPALGFWDGMAVMSLGVALIATVERD</sequence>
<dbReference type="EMBL" id="OQ709212">
    <property type="protein sequence ID" value="WGH21104.1"/>
    <property type="molecule type" value="Genomic_DNA"/>
</dbReference>
<dbReference type="Proteomes" id="UP001242669">
    <property type="component" value="Segment"/>
</dbReference>
<proteinExistence type="predicted"/>
<name>A0AAF0GII2_9CAUD</name>